<dbReference type="InterPro" id="IPR017439">
    <property type="entry name" value="Amidohydrolase"/>
</dbReference>
<dbReference type="AlphaFoldDB" id="A0A644W3A1"/>
<dbReference type="PIRSF" id="PIRSF005962">
    <property type="entry name" value="Pept_M20D_amidohydro"/>
    <property type="match status" value="1"/>
</dbReference>
<dbReference type="EC" id="3.-.-.-" evidence="3"/>
<dbReference type="InterPro" id="IPR011650">
    <property type="entry name" value="Peptidase_M20_dimer"/>
</dbReference>
<dbReference type="SUPFAM" id="SSF55031">
    <property type="entry name" value="Bacterial exopeptidase dimerisation domain"/>
    <property type="match status" value="1"/>
</dbReference>
<gene>
    <name evidence="3" type="primary">yxeP_6</name>
    <name evidence="3" type="ORF">SDC9_44116</name>
</gene>
<dbReference type="InterPro" id="IPR036264">
    <property type="entry name" value="Bact_exopeptidase_dim_dom"/>
</dbReference>
<evidence type="ECO:0000256" key="1">
    <source>
        <dbReference type="ARBA" id="ARBA00022801"/>
    </source>
</evidence>
<dbReference type="Pfam" id="PF07687">
    <property type="entry name" value="M20_dimer"/>
    <property type="match status" value="1"/>
</dbReference>
<dbReference type="NCBIfam" id="TIGR01891">
    <property type="entry name" value="amidohydrolases"/>
    <property type="match status" value="1"/>
</dbReference>
<dbReference type="EMBL" id="VSSQ01000580">
    <property type="protein sequence ID" value="MPL97920.1"/>
    <property type="molecule type" value="Genomic_DNA"/>
</dbReference>
<dbReference type="SUPFAM" id="SSF53187">
    <property type="entry name" value="Zn-dependent exopeptidases"/>
    <property type="match status" value="1"/>
</dbReference>
<dbReference type="GO" id="GO:0016787">
    <property type="term" value="F:hydrolase activity"/>
    <property type="evidence" value="ECO:0007669"/>
    <property type="project" value="UniProtKB-KW"/>
</dbReference>
<dbReference type="CDD" id="cd03886">
    <property type="entry name" value="M20_Acy1"/>
    <property type="match status" value="1"/>
</dbReference>
<dbReference type="FunFam" id="3.30.70.360:FF:000001">
    <property type="entry name" value="N-acetyldiaminopimelate deacetylase"/>
    <property type="match status" value="1"/>
</dbReference>
<evidence type="ECO:0000313" key="3">
    <source>
        <dbReference type="EMBL" id="MPL97920.1"/>
    </source>
</evidence>
<keyword evidence="1 3" id="KW-0378">Hydrolase</keyword>
<accession>A0A644W3A1</accession>
<dbReference type="PANTHER" id="PTHR11014">
    <property type="entry name" value="PEPTIDASE M20 FAMILY MEMBER"/>
    <property type="match status" value="1"/>
</dbReference>
<comment type="caution">
    <text evidence="3">The sequence shown here is derived from an EMBL/GenBank/DDBJ whole genome shotgun (WGS) entry which is preliminary data.</text>
</comment>
<dbReference type="Gene3D" id="3.30.70.360">
    <property type="match status" value="1"/>
</dbReference>
<dbReference type="InterPro" id="IPR002933">
    <property type="entry name" value="Peptidase_M20"/>
</dbReference>
<dbReference type="PANTHER" id="PTHR11014:SF63">
    <property type="entry name" value="METALLOPEPTIDASE, PUTATIVE (AFU_ORTHOLOGUE AFUA_6G09600)-RELATED"/>
    <property type="match status" value="1"/>
</dbReference>
<reference evidence="3" key="1">
    <citation type="submission" date="2019-08" db="EMBL/GenBank/DDBJ databases">
        <authorList>
            <person name="Kucharzyk K."/>
            <person name="Murdoch R.W."/>
            <person name="Higgins S."/>
            <person name="Loffler F."/>
        </authorList>
    </citation>
    <scope>NUCLEOTIDE SEQUENCE</scope>
</reference>
<dbReference type="Pfam" id="PF01546">
    <property type="entry name" value="Peptidase_M20"/>
    <property type="match status" value="1"/>
</dbReference>
<sequence length="395" mass="42337">MEKKNGRESASLFDELVALRRKLHACPELDFDLKETAGIVSGELDSLGIPWRFVAGTGIAALLEGKEPGRTVLLRADMDALPVEEEWEVPWRSRYPGRMHACGHDVHTACLLGAARRLTERRADFAGRVLFVFQPAEETSGGALPMILDGLLERTSPDGAFALHCDPSRPAGTVGVHLGPVRAASDMFDCVVRGRGTHGAEPHNGDDVIALACRVVGALHELVGRTVSPAEPAVLSVGSFHGGSARNVLPERVVFSGILRTMKQETRIALKARIRRTVMNIPDVLGAVGEVTFTEGYPVLVNDSALADLVLRSAAEVLGEENVSVLMDPSMGVDDFSYFLQRMPGCYFMLGTGSGKGEDAPLHSPRFSPDERCLAAGAEVLAAAALSFLAGDYQK</sequence>
<dbReference type="Gene3D" id="3.40.630.10">
    <property type="entry name" value="Zn peptidases"/>
    <property type="match status" value="1"/>
</dbReference>
<evidence type="ECO:0000259" key="2">
    <source>
        <dbReference type="Pfam" id="PF07687"/>
    </source>
</evidence>
<name>A0A644W3A1_9ZZZZ</name>
<organism evidence="3">
    <name type="scientific">bioreactor metagenome</name>
    <dbReference type="NCBI Taxonomy" id="1076179"/>
    <lineage>
        <taxon>unclassified sequences</taxon>
        <taxon>metagenomes</taxon>
        <taxon>ecological metagenomes</taxon>
    </lineage>
</organism>
<proteinExistence type="predicted"/>
<feature type="domain" description="Peptidase M20 dimerisation" evidence="2">
    <location>
        <begin position="188"/>
        <end position="278"/>
    </location>
</feature>
<protein>
    <submittedName>
        <fullName evidence="3">Putative hydrolase YxeP</fullName>
        <ecNumber evidence="3">3.-.-.-</ecNumber>
    </submittedName>
</protein>